<accession>A0A7S3AFH8</accession>
<dbReference type="EMBL" id="HBHX01003343">
    <property type="protein sequence ID" value="CAE0099868.1"/>
    <property type="molecule type" value="Transcribed_RNA"/>
</dbReference>
<gene>
    <name evidence="1" type="ORF">HERI1096_LOCUS1877</name>
</gene>
<evidence type="ECO:0000313" key="1">
    <source>
        <dbReference type="EMBL" id="CAE0099868.1"/>
    </source>
</evidence>
<protein>
    <submittedName>
        <fullName evidence="1">Uncharacterized protein</fullName>
    </submittedName>
</protein>
<dbReference type="AlphaFoldDB" id="A0A7S3AFH8"/>
<sequence length="122" mass="14019">MTTFPKGYPGDYDLPHDLEMRAYSERGWCCTETCWAQLFKPFDMSLDVGLYSRSSKRWVDIKRECAQGVRLLPQLPVALEAVLAEKKFTNGKDDRPLTAQLYRDAFNSQMSQASVLRYNNLG</sequence>
<reference evidence="1" key="1">
    <citation type="submission" date="2021-01" db="EMBL/GenBank/DDBJ databases">
        <authorList>
            <person name="Corre E."/>
            <person name="Pelletier E."/>
            <person name="Niang G."/>
            <person name="Scheremetjew M."/>
            <person name="Finn R."/>
            <person name="Kale V."/>
            <person name="Holt S."/>
            <person name="Cochrane G."/>
            <person name="Meng A."/>
            <person name="Brown T."/>
            <person name="Cohen L."/>
        </authorList>
    </citation>
    <scope>NUCLEOTIDE SEQUENCE</scope>
    <source>
        <strain evidence="1">CCMP281</strain>
    </source>
</reference>
<organism evidence="1">
    <name type="scientific">Haptolina ericina</name>
    <dbReference type="NCBI Taxonomy" id="156174"/>
    <lineage>
        <taxon>Eukaryota</taxon>
        <taxon>Haptista</taxon>
        <taxon>Haptophyta</taxon>
        <taxon>Prymnesiophyceae</taxon>
        <taxon>Prymnesiales</taxon>
        <taxon>Prymnesiaceae</taxon>
        <taxon>Haptolina</taxon>
    </lineage>
</organism>
<proteinExistence type="predicted"/>
<name>A0A7S3AFH8_9EUKA</name>